<keyword evidence="2" id="KW-1133">Transmembrane helix</keyword>
<evidence type="ECO:0000313" key="4">
    <source>
        <dbReference type="Proteomes" id="UP001217089"/>
    </source>
</evidence>
<evidence type="ECO:0008006" key="5">
    <source>
        <dbReference type="Google" id="ProtNLM"/>
    </source>
</evidence>
<comment type="caution">
    <text evidence="3">The sequence shown here is derived from an EMBL/GenBank/DDBJ whole genome shotgun (WGS) entry which is preliminary data.</text>
</comment>
<keyword evidence="2" id="KW-0812">Transmembrane</keyword>
<accession>A0ABQ9EXC2</accession>
<feature type="transmembrane region" description="Helical" evidence="2">
    <location>
        <begin position="224"/>
        <end position="241"/>
    </location>
</feature>
<comment type="similarity">
    <text evidence="1">Belongs to the unc-93 family.</text>
</comment>
<organism evidence="3 4">
    <name type="scientific">Tegillarca granosa</name>
    <name type="common">Malaysian cockle</name>
    <name type="synonym">Anadara granosa</name>
    <dbReference type="NCBI Taxonomy" id="220873"/>
    <lineage>
        <taxon>Eukaryota</taxon>
        <taxon>Metazoa</taxon>
        <taxon>Spiralia</taxon>
        <taxon>Lophotrochozoa</taxon>
        <taxon>Mollusca</taxon>
        <taxon>Bivalvia</taxon>
        <taxon>Autobranchia</taxon>
        <taxon>Pteriomorphia</taxon>
        <taxon>Arcoida</taxon>
        <taxon>Arcoidea</taxon>
        <taxon>Arcidae</taxon>
        <taxon>Tegillarca</taxon>
    </lineage>
</organism>
<feature type="transmembrane region" description="Helical" evidence="2">
    <location>
        <begin position="199"/>
        <end position="218"/>
    </location>
</feature>
<evidence type="ECO:0000256" key="1">
    <source>
        <dbReference type="ARBA" id="ARBA00009172"/>
    </source>
</evidence>
<dbReference type="InterPro" id="IPR036259">
    <property type="entry name" value="MFS_trans_sf"/>
</dbReference>
<reference evidence="3 4" key="1">
    <citation type="submission" date="2022-12" db="EMBL/GenBank/DDBJ databases">
        <title>Chromosome-level genome of Tegillarca granosa.</title>
        <authorList>
            <person name="Kim J."/>
        </authorList>
    </citation>
    <scope>NUCLEOTIDE SEQUENCE [LARGE SCALE GENOMIC DNA]</scope>
    <source>
        <strain evidence="3">Teg-2019</strain>
        <tissue evidence="3">Adductor muscle</tissue>
    </source>
</reference>
<dbReference type="EMBL" id="JARBDR010000640">
    <property type="protein sequence ID" value="KAJ8309816.1"/>
    <property type="molecule type" value="Genomic_DNA"/>
</dbReference>
<protein>
    <recommendedName>
        <fullName evidence="5">UNC93-like protein</fullName>
    </recommendedName>
</protein>
<sequence length="254" mass="28774">MNLATIKAIKKRNNKNCSTTLIIVDNTQNIEDADSYFIVQQRQSLLTTHPKIRLFDNTYRCCHNTFVTFMSPIHFINGLFLLTTTSIIVDNTQGNKIVRQHISLLTTHLRHLCHRFISLVIVQQHLSLLTTHKTFRLLIPLLIFSGLQQGFMFADFNKAYVTCSLGVEYVGYSMIVMGLASVVSAVLVAVCAKHVQREVVFGIGGILHMGLMIGFLIWIPKKNLVIYFFLSAAWGMCDAVWQTQCNSKFTILKS</sequence>
<dbReference type="Proteomes" id="UP001217089">
    <property type="component" value="Unassembled WGS sequence"/>
</dbReference>
<evidence type="ECO:0000313" key="3">
    <source>
        <dbReference type="EMBL" id="KAJ8309816.1"/>
    </source>
</evidence>
<keyword evidence="2" id="KW-0472">Membrane</keyword>
<dbReference type="PANTHER" id="PTHR19444">
    <property type="entry name" value="UNC-93 RELATED"/>
    <property type="match status" value="1"/>
</dbReference>
<dbReference type="PANTHER" id="PTHR19444:SF11">
    <property type="entry name" value="UNC93-LIKE PROTEIN"/>
    <property type="match status" value="1"/>
</dbReference>
<evidence type="ECO:0000256" key="2">
    <source>
        <dbReference type="SAM" id="Phobius"/>
    </source>
</evidence>
<proteinExistence type="inferred from homology"/>
<name>A0ABQ9EXC2_TEGGR</name>
<keyword evidence="4" id="KW-1185">Reference proteome</keyword>
<feature type="transmembrane region" description="Helical" evidence="2">
    <location>
        <begin position="135"/>
        <end position="154"/>
    </location>
</feature>
<dbReference type="SUPFAM" id="SSF103473">
    <property type="entry name" value="MFS general substrate transporter"/>
    <property type="match status" value="1"/>
</dbReference>
<feature type="transmembrane region" description="Helical" evidence="2">
    <location>
        <begin position="169"/>
        <end position="192"/>
    </location>
</feature>
<dbReference type="InterPro" id="IPR051951">
    <property type="entry name" value="UNC-93_regulatory"/>
</dbReference>
<gene>
    <name evidence="3" type="ORF">KUTeg_011681</name>
</gene>